<dbReference type="Pfam" id="PF05257">
    <property type="entry name" value="CHAP"/>
    <property type="match status" value="1"/>
</dbReference>
<name>A0A2W2EQC3_9ACTN</name>
<feature type="region of interest" description="Disordered" evidence="1">
    <location>
        <begin position="381"/>
        <end position="406"/>
    </location>
</feature>
<feature type="chain" id="PRO_5016043760" evidence="2">
    <location>
        <begin position="32"/>
        <end position="866"/>
    </location>
</feature>
<evidence type="ECO:0000313" key="6">
    <source>
        <dbReference type="Proteomes" id="UP000248924"/>
    </source>
</evidence>
<dbReference type="Proteomes" id="UP000248924">
    <property type="component" value="Unassembled WGS sequence"/>
</dbReference>
<organism evidence="5 6">
    <name type="scientific">Micromonospora craterilacus</name>
    <dbReference type="NCBI Taxonomy" id="1655439"/>
    <lineage>
        <taxon>Bacteria</taxon>
        <taxon>Bacillati</taxon>
        <taxon>Actinomycetota</taxon>
        <taxon>Actinomycetes</taxon>
        <taxon>Micromonosporales</taxon>
        <taxon>Micromonosporaceae</taxon>
        <taxon>Micromonospora</taxon>
    </lineage>
</organism>
<evidence type="ECO:0000259" key="4">
    <source>
        <dbReference type="Pfam" id="PF13529"/>
    </source>
</evidence>
<dbReference type="Pfam" id="PF13529">
    <property type="entry name" value="Peptidase_C39_2"/>
    <property type="match status" value="1"/>
</dbReference>
<dbReference type="EMBL" id="POTY01000145">
    <property type="protein sequence ID" value="PZG14578.1"/>
    <property type="molecule type" value="Genomic_DNA"/>
</dbReference>
<accession>A0A2W2EQC3</accession>
<feature type="domain" description="Peptidase C39-like" evidence="4">
    <location>
        <begin position="689"/>
        <end position="815"/>
    </location>
</feature>
<feature type="domain" description="Peptidase C51" evidence="3">
    <location>
        <begin position="442"/>
        <end position="521"/>
    </location>
</feature>
<keyword evidence="6" id="KW-1185">Reference proteome</keyword>
<evidence type="ECO:0000259" key="3">
    <source>
        <dbReference type="Pfam" id="PF05257"/>
    </source>
</evidence>
<sequence length="866" mass="92841">MSKLRRRLSALLVLTFASFSLVLVNASPAQARTYGPYPAKFAIDGRGSMDPNDRVKTDAYLTGSPVHVRCQDTGLSAGGSTLWIYTSTGYWIPDAYVTTGTDGYLPGVPRCIAIGINGVPRTGGSNAGPYPAKFDIDGRGSANPDDRIRVDAYLEGSQVYVRCQDYGIAAGGSTLWIYTTDGYWIPDAYVTTGTDGRLPGVPSCLSIGINGGHGGHSGGGQQFLARTTLNGYHAKSLSASNVWDKYPEGTYITVMCQAYGEVNYGGSNLWNYTSDGLWVADYYVRTGTNGMVMNRCDNDGGSGGGNRYLVKETLNGYYAKSLTAARVEDKYLKGSYITIECQAYGEINYGGHAVWSYTSDKLWVADYYVYTGSWDITMRRCDNDPKPGGGSNPSAPGSPPTGSVHSSKIRGAIVQAANSQLGLHEWGDNCNPYGRTDNVVCGLPWCSMFASWTWRQAGINVYFPYTGDFETWGRNHGLLRSKGNIRPGDLVIYGTSYYASHHIGVVVDVDSTGKITTIEGNYGNQVKKVGPFDPYNPSPVHSYSNIYAVVAPVNDGSQVWESGTGTSQANCTTLRTKGGVSYWLCLEFTHTWQSSDRRWTHTKARAVATAVSGGSDVVQASLSLSNDGGSGDTAFCAGALLRSGAARRCETAQVNLSSRGALTVTGNFWINGQEQTTLRVVDLKLIGFEQENAATYCGPAAMKSAIATMRTASVPSQSTLASQSGTGSLGTMPWKLAETLSIHTPIAGTGYTTYTWATYADRGLGLELGLDHIRRQLDKGQPSIVVVQPAYLPWSTTGNAQVRHYLMIHGYTSAQQSGGAVPWPMGSLQVWDPGTGSNHRISVDELVHAARTAAGLGEIDVVTPKG</sequence>
<dbReference type="AlphaFoldDB" id="A0A2W2EQC3"/>
<dbReference type="OrthoDB" id="9815928at2"/>
<dbReference type="Gene3D" id="3.90.1720.10">
    <property type="entry name" value="endopeptidase domain like (from Nostoc punctiforme)"/>
    <property type="match status" value="1"/>
</dbReference>
<evidence type="ECO:0000256" key="2">
    <source>
        <dbReference type="SAM" id="SignalP"/>
    </source>
</evidence>
<evidence type="ECO:0000313" key="5">
    <source>
        <dbReference type="EMBL" id="PZG14578.1"/>
    </source>
</evidence>
<keyword evidence="2" id="KW-0732">Signal</keyword>
<dbReference type="InterPro" id="IPR007921">
    <property type="entry name" value="CHAP_dom"/>
</dbReference>
<feature type="signal peptide" evidence="2">
    <location>
        <begin position="1"/>
        <end position="31"/>
    </location>
</feature>
<protein>
    <submittedName>
        <fullName evidence="5">Uncharacterized protein</fullName>
    </submittedName>
</protein>
<evidence type="ECO:0000256" key="1">
    <source>
        <dbReference type="SAM" id="MobiDB-lite"/>
    </source>
</evidence>
<comment type="caution">
    <text evidence="5">The sequence shown here is derived from an EMBL/GenBank/DDBJ whole genome shotgun (WGS) entry which is preliminary data.</text>
</comment>
<dbReference type="InterPro" id="IPR039564">
    <property type="entry name" value="Peptidase_C39-like"/>
</dbReference>
<gene>
    <name evidence="5" type="ORF">C1I95_21420</name>
</gene>
<dbReference type="SUPFAM" id="SSF54001">
    <property type="entry name" value="Cysteine proteinases"/>
    <property type="match status" value="1"/>
</dbReference>
<reference evidence="5 6" key="1">
    <citation type="submission" date="2018-01" db="EMBL/GenBank/DDBJ databases">
        <title>Draft genome sequence of Jishengella sp. NA12.</title>
        <authorList>
            <person name="Sahin N."/>
            <person name="Ay H."/>
            <person name="Saygin H."/>
        </authorList>
    </citation>
    <scope>NUCLEOTIDE SEQUENCE [LARGE SCALE GENOMIC DNA]</scope>
    <source>
        <strain evidence="5 6">NA12</strain>
    </source>
</reference>
<dbReference type="RefSeq" id="WP_111215918.1">
    <property type="nucleotide sequence ID" value="NZ_POTY01000145.1"/>
</dbReference>
<dbReference type="InterPro" id="IPR038765">
    <property type="entry name" value="Papain-like_cys_pep_sf"/>
</dbReference>
<proteinExistence type="predicted"/>
<feature type="compositionally biased region" description="Low complexity" evidence="1">
    <location>
        <begin position="392"/>
        <end position="403"/>
    </location>
</feature>